<evidence type="ECO:0000256" key="1">
    <source>
        <dbReference type="SAM" id="MobiDB-lite"/>
    </source>
</evidence>
<dbReference type="EMBL" id="CAWUPB010000851">
    <property type="protein sequence ID" value="CAK7326941.1"/>
    <property type="molecule type" value="Genomic_DNA"/>
</dbReference>
<name>A0AAV1QZP3_9ROSI</name>
<evidence type="ECO:0000313" key="2">
    <source>
        <dbReference type="EMBL" id="CAK7326941.1"/>
    </source>
</evidence>
<proteinExistence type="predicted"/>
<dbReference type="AlphaFoldDB" id="A0AAV1QZP3"/>
<comment type="caution">
    <text evidence="2">The sequence shown here is derived from an EMBL/GenBank/DDBJ whole genome shotgun (WGS) entry which is preliminary data.</text>
</comment>
<sequence length="105" mass="12142">MRVENQALLRVSIEIHYNRVVPWEWERLRQKEAHKKPITTFNEVVTTPVQSGLNDKPRPHAVPLIYRNLDRFKWQQTLVIAPPTGSVSDRRNESYGVGPISGNGR</sequence>
<reference evidence="2 3" key="1">
    <citation type="submission" date="2024-01" db="EMBL/GenBank/DDBJ databases">
        <authorList>
            <person name="Waweru B."/>
        </authorList>
    </citation>
    <scope>NUCLEOTIDE SEQUENCE [LARGE SCALE GENOMIC DNA]</scope>
</reference>
<gene>
    <name evidence="2" type="ORF">DCAF_LOCUS4647</name>
</gene>
<organism evidence="2 3">
    <name type="scientific">Dovyalis caffra</name>
    <dbReference type="NCBI Taxonomy" id="77055"/>
    <lineage>
        <taxon>Eukaryota</taxon>
        <taxon>Viridiplantae</taxon>
        <taxon>Streptophyta</taxon>
        <taxon>Embryophyta</taxon>
        <taxon>Tracheophyta</taxon>
        <taxon>Spermatophyta</taxon>
        <taxon>Magnoliopsida</taxon>
        <taxon>eudicotyledons</taxon>
        <taxon>Gunneridae</taxon>
        <taxon>Pentapetalae</taxon>
        <taxon>rosids</taxon>
        <taxon>fabids</taxon>
        <taxon>Malpighiales</taxon>
        <taxon>Salicaceae</taxon>
        <taxon>Flacourtieae</taxon>
        <taxon>Dovyalis</taxon>
    </lineage>
</organism>
<accession>A0AAV1QZP3</accession>
<feature type="region of interest" description="Disordered" evidence="1">
    <location>
        <begin position="83"/>
        <end position="105"/>
    </location>
</feature>
<keyword evidence="3" id="KW-1185">Reference proteome</keyword>
<dbReference type="Proteomes" id="UP001314170">
    <property type="component" value="Unassembled WGS sequence"/>
</dbReference>
<protein>
    <submittedName>
        <fullName evidence="2">Uncharacterized protein</fullName>
    </submittedName>
</protein>
<evidence type="ECO:0000313" key="3">
    <source>
        <dbReference type="Proteomes" id="UP001314170"/>
    </source>
</evidence>